<dbReference type="GO" id="GO:0050118">
    <property type="term" value="F:N-acetyldiaminopimelate deacetylase activity"/>
    <property type="evidence" value="ECO:0007669"/>
    <property type="project" value="UniProtKB-ARBA"/>
</dbReference>
<dbReference type="Proteomes" id="UP000249808">
    <property type="component" value="Unassembled WGS sequence"/>
</dbReference>
<dbReference type="SUPFAM" id="SSF55031">
    <property type="entry name" value="Bacterial exopeptidase dimerisation domain"/>
    <property type="match status" value="1"/>
</dbReference>
<proteinExistence type="inferred from homology"/>
<keyword evidence="3" id="KW-0464">Manganese</keyword>
<feature type="binding site" evidence="3">
    <location>
        <position position="160"/>
    </location>
    <ligand>
        <name>Mn(2+)</name>
        <dbReference type="ChEBI" id="CHEBI:29035"/>
        <label>2</label>
    </ligand>
</feature>
<comment type="caution">
    <text evidence="5">The sequence shown here is derived from an EMBL/GenBank/DDBJ whole genome shotgun (WGS) entry which is preliminary data.</text>
</comment>
<keyword evidence="3" id="KW-0479">Metal-binding</keyword>
<keyword evidence="6" id="KW-1185">Reference proteome</keyword>
<evidence type="ECO:0000256" key="3">
    <source>
        <dbReference type="PIRSR" id="PIRSR005962-1"/>
    </source>
</evidence>
<feature type="binding site" evidence="3">
    <location>
        <position position="359"/>
    </location>
    <ligand>
        <name>Mn(2+)</name>
        <dbReference type="ChEBI" id="CHEBI:29035"/>
        <label>2</label>
    </ligand>
</feature>
<dbReference type="InterPro" id="IPR011650">
    <property type="entry name" value="Peptidase_M20_dimer"/>
</dbReference>
<dbReference type="EMBL" id="PZJH01000008">
    <property type="protein sequence ID" value="RAK43808.1"/>
    <property type="molecule type" value="Genomic_DNA"/>
</dbReference>
<accession>A0A327ZS07</accession>
<dbReference type="Pfam" id="PF01546">
    <property type="entry name" value="Peptidase_M20"/>
    <property type="match status" value="1"/>
</dbReference>
<dbReference type="Pfam" id="PF07687">
    <property type="entry name" value="M20_dimer"/>
    <property type="match status" value="1"/>
</dbReference>
<evidence type="ECO:0000259" key="4">
    <source>
        <dbReference type="Pfam" id="PF07687"/>
    </source>
</evidence>
<dbReference type="PANTHER" id="PTHR11014:SF63">
    <property type="entry name" value="METALLOPEPTIDASE, PUTATIVE (AFU_ORTHOLOGUE AFUA_6G09600)-RELATED"/>
    <property type="match status" value="1"/>
</dbReference>
<dbReference type="Gene3D" id="3.30.70.360">
    <property type="match status" value="1"/>
</dbReference>
<dbReference type="GO" id="GO:0046872">
    <property type="term" value="F:metal ion binding"/>
    <property type="evidence" value="ECO:0007669"/>
    <property type="project" value="UniProtKB-KW"/>
</dbReference>
<evidence type="ECO:0000313" key="5">
    <source>
        <dbReference type="EMBL" id="RAK43808.1"/>
    </source>
</evidence>
<dbReference type="InterPro" id="IPR036264">
    <property type="entry name" value="Bact_exopeptidase_dim_dom"/>
</dbReference>
<dbReference type="Gene3D" id="3.40.630.10">
    <property type="entry name" value="Zn peptidases"/>
    <property type="match status" value="1"/>
</dbReference>
<name>A0A327ZS07_9STAP</name>
<dbReference type="GO" id="GO:0019877">
    <property type="term" value="P:diaminopimelate biosynthetic process"/>
    <property type="evidence" value="ECO:0007669"/>
    <property type="project" value="UniProtKB-ARBA"/>
</dbReference>
<evidence type="ECO:0000256" key="1">
    <source>
        <dbReference type="ARBA" id="ARBA00006153"/>
    </source>
</evidence>
<dbReference type="SUPFAM" id="SSF53187">
    <property type="entry name" value="Zn-dependent exopeptidases"/>
    <property type="match status" value="1"/>
</dbReference>
<evidence type="ECO:0000313" key="6">
    <source>
        <dbReference type="Proteomes" id="UP000249808"/>
    </source>
</evidence>
<keyword evidence="2 5" id="KW-0378">Hydrolase</keyword>
<dbReference type="InterPro" id="IPR002933">
    <property type="entry name" value="Peptidase_M20"/>
</dbReference>
<protein>
    <submittedName>
        <fullName evidence="5">Amidohydrolase</fullName>
    </submittedName>
</protein>
<dbReference type="PANTHER" id="PTHR11014">
    <property type="entry name" value="PEPTIDASE M20 FAMILY MEMBER"/>
    <property type="match status" value="1"/>
</dbReference>
<comment type="cofactor">
    <cofactor evidence="3">
        <name>Mn(2+)</name>
        <dbReference type="ChEBI" id="CHEBI:29035"/>
    </cofactor>
    <text evidence="3">The Mn(2+) ion enhances activity.</text>
</comment>
<reference evidence="5 6" key="1">
    <citation type="journal article" date="2018" name="Front. Microbiol.">
        <title>Description and Comparative Genomics of Macrococcus caseolyticus subsp. hominis subsp. nov., Macrococcus goetzii sp. nov., Macrococcus epidermidis sp. nov., and Macrococcus bohemicus sp. nov., Novel Macrococci From Human Clinical Material With Virulence Potential and Suspected Uptake of Foreign DNA by Natural Transformation.</title>
        <authorList>
            <person name="Maslanova I."/>
            <person name="Wertheimer Z."/>
            <person name="Sedlacek I."/>
            <person name="Svec P."/>
            <person name="Indrakova A."/>
            <person name="Kovarovic V."/>
            <person name="Schumann P."/>
            <person name="Sproer C."/>
            <person name="Kralova S."/>
            <person name="Sedo O."/>
            <person name="Kristofova L."/>
            <person name="Vrbovska V."/>
            <person name="Fuzik T."/>
            <person name="Petras P."/>
            <person name="Zdrahal Z."/>
            <person name="Ruzickova V."/>
            <person name="Doskar J."/>
            <person name="Pantucek R."/>
        </authorList>
    </citation>
    <scope>NUCLEOTIDE SEQUENCE [LARGE SCALE GENOMIC DNA]</scope>
    <source>
        <strain evidence="5 6">01/688</strain>
    </source>
</reference>
<organism evidence="5 6">
    <name type="scientific">Macrococcus epidermidis</name>
    <dbReference type="NCBI Taxonomy" id="1902580"/>
    <lineage>
        <taxon>Bacteria</taxon>
        <taxon>Bacillati</taxon>
        <taxon>Bacillota</taxon>
        <taxon>Bacilli</taxon>
        <taxon>Bacillales</taxon>
        <taxon>Staphylococcaceae</taxon>
        <taxon>Macrococcus</taxon>
    </lineage>
</organism>
<feature type="domain" description="Peptidase M20 dimerisation" evidence="4">
    <location>
        <begin position="184"/>
        <end position="266"/>
    </location>
</feature>
<dbReference type="InterPro" id="IPR017439">
    <property type="entry name" value="Amidohydrolase"/>
</dbReference>
<feature type="binding site" evidence="3">
    <location>
        <position position="101"/>
    </location>
    <ligand>
        <name>Mn(2+)</name>
        <dbReference type="ChEBI" id="CHEBI:29035"/>
        <label>2</label>
    </ligand>
</feature>
<comment type="similarity">
    <text evidence="1">Belongs to the peptidase M20 family.</text>
</comment>
<gene>
    <name evidence="5" type="ORF">BHU61_11575</name>
</gene>
<dbReference type="FunFam" id="3.30.70.360:FF:000001">
    <property type="entry name" value="N-acetyldiaminopimelate deacetylase"/>
    <property type="match status" value="1"/>
</dbReference>
<sequence length="395" mass="43595">MFKQIEKYYDELVALRRHFHMNPELSFQETETPQFIADYLSDLGIEVETGAGGRGVVGRLIKNPDLPTLAIRADFDALPIQDEKEVPYKSQVPGVMHACGHDAHTAVLLITAKILSENFDKLNGNLVFIHQHAEEVDPGGAIQMIADNCLSGVDAIIGQHVSSSLDVGKIGYKYGTATGIPDDFWITIQGKGGHAAHPDTTIDPVAATIRLCNDLQYIVSRKTNPTTPAVLSITQLEAGDQNNVIPDTSKIAGTIRTFNAETQNLMYKELKKCLEGLVTTMGITYELKYLKGYPPVVNTTNETDLIVSAARKIESVEELVELEPSLGGEDFSYYLQRVPGSFFYTGTRNENFKADFPHHHPKFDIDERGMLNAVKVFLQATVDYFEQGGAVDDMV</sequence>
<feature type="binding site" evidence="3">
    <location>
        <position position="135"/>
    </location>
    <ligand>
        <name>Mn(2+)</name>
        <dbReference type="ChEBI" id="CHEBI:29035"/>
        <label>2</label>
    </ligand>
</feature>
<dbReference type="AlphaFoldDB" id="A0A327ZS07"/>
<dbReference type="PIRSF" id="PIRSF005962">
    <property type="entry name" value="Pept_M20D_amidohydro"/>
    <property type="match status" value="1"/>
</dbReference>
<evidence type="ECO:0000256" key="2">
    <source>
        <dbReference type="ARBA" id="ARBA00022801"/>
    </source>
</evidence>
<feature type="binding site" evidence="3">
    <location>
        <position position="99"/>
    </location>
    <ligand>
        <name>Mn(2+)</name>
        <dbReference type="ChEBI" id="CHEBI:29035"/>
        <label>2</label>
    </ligand>
</feature>
<dbReference type="NCBIfam" id="TIGR01891">
    <property type="entry name" value="amidohydrolases"/>
    <property type="match status" value="1"/>
</dbReference>
<dbReference type="RefSeq" id="WP_111717043.1">
    <property type="nucleotide sequence ID" value="NZ_JBHSSR010000005.1"/>
</dbReference>